<evidence type="ECO:0000313" key="1">
    <source>
        <dbReference type="EMBL" id="KKN28546.1"/>
    </source>
</evidence>
<proteinExistence type="predicted"/>
<dbReference type="AlphaFoldDB" id="A0A0F9RU65"/>
<organism evidence="1">
    <name type="scientific">marine sediment metagenome</name>
    <dbReference type="NCBI Taxonomy" id="412755"/>
    <lineage>
        <taxon>unclassified sequences</taxon>
        <taxon>metagenomes</taxon>
        <taxon>ecological metagenomes</taxon>
    </lineage>
</organism>
<dbReference type="EMBL" id="LAZR01002552">
    <property type="protein sequence ID" value="KKN28546.1"/>
    <property type="molecule type" value="Genomic_DNA"/>
</dbReference>
<reference evidence="1" key="1">
    <citation type="journal article" date="2015" name="Nature">
        <title>Complex archaea that bridge the gap between prokaryotes and eukaryotes.</title>
        <authorList>
            <person name="Spang A."/>
            <person name="Saw J.H."/>
            <person name="Jorgensen S.L."/>
            <person name="Zaremba-Niedzwiedzka K."/>
            <person name="Martijn J."/>
            <person name="Lind A.E."/>
            <person name="van Eijk R."/>
            <person name="Schleper C."/>
            <person name="Guy L."/>
            <person name="Ettema T.J."/>
        </authorList>
    </citation>
    <scope>NUCLEOTIDE SEQUENCE</scope>
</reference>
<evidence type="ECO:0008006" key="2">
    <source>
        <dbReference type="Google" id="ProtNLM"/>
    </source>
</evidence>
<comment type="caution">
    <text evidence="1">The sequence shown here is derived from an EMBL/GenBank/DDBJ whole genome shotgun (WGS) entry which is preliminary data.</text>
</comment>
<name>A0A0F9RU65_9ZZZZ</name>
<protein>
    <recommendedName>
        <fullName evidence="2">DNA cytosine methyltransferase</fullName>
    </recommendedName>
</protein>
<sequence length="221" mass="25660">MKILVACEFSGVVRDAFARRGHDAWSCDLEPSEMAGQHIQDDVIKHLYEGWDLMIAHPPCTYLSTTGNKWFKPEYRDRFPERLSQRHDAICFIWALVYSGIPRIAIENPVGILSTVWRKPDQYIQPFQFGHPEPKKTCLWLKGLPDLMPTKIVDPEYFMSKSGKRLAKWYFQPSQTPERQKLRNRTFLGIAEAMAEQWGGEVRQGSYVRKGEKPTLWTGNE</sequence>
<gene>
    <name evidence="1" type="ORF">LCGC14_0853130</name>
</gene>
<accession>A0A0F9RU65</accession>